<dbReference type="AlphaFoldDB" id="A0A4Y2U584"/>
<evidence type="ECO:0000313" key="4">
    <source>
        <dbReference type="Proteomes" id="UP000499080"/>
    </source>
</evidence>
<gene>
    <name evidence="3" type="ORF">AVEN_253260_1</name>
</gene>
<protein>
    <submittedName>
        <fullName evidence="3">Uncharacterized protein</fullName>
    </submittedName>
</protein>
<dbReference type="EMBL" id="BGPR01033984">
    <property type="protein sequence ID" value="GBO08135.1"/>
    <property type="molecule type" value="Genomic_DNA"/>
</dbReference>
<evidence type="ECO:0000313" key="3">
    <source>
        <dbReference type="EMBL" id="GBO08135.1"/>
    </source>
</evidence>
<organism evidence="3 4">
    <name type="scientific">Araneus ventricosus</name>
    <name type="common">Orbweaver spider</name>
    <name type="synonym">Epeira ventricosa</name>
    <dbReference type="NCBI Taxonomy" id="182803"/>
    <lineage>
        <taxon>Eukaryota</taxon>
        <taxon>Metazoa</taxon>
        <taxon>Ecdysozoa</taxon>
        <taxon>Arthropoda</taxon>
        <taxon>Chelicerata</taxon>
        <taxon>Arachnida</taxon>
        <taxon>Araneae</taxon>
        <taxon>Araneomorphae</taxon>
        <taxon>Entelegynae</taxon>
        <taxon>Araneoidea</taxon>
        <taxon>Araneidae</taxon>
        <taxon>Araneus</taxon>
    </lineage>
</organism>
<accession>A0A4Y2U584</accession>
<name>A0A4Y2U584_ARAVE</name>
<reference evidence="3 4" key="1">
    <citation type="journal article" date="2019" name="Sci. Rep.">
        <title>Orb-weaving spider Araneus ventricosus genome elucidates the spidroin gene catalogue.</title>
        <authorList>
            <person name="Kono N."/>
            <person name="Nakamura H."/>
            <person name="Ohtoshi R."/>
            <person name="Moran D.A.P."/>
            <person name="Shinohara A."/>
            <person name="Yoshida Y."/>
            <person name="Fujiwara M."/>
            <person name="Mori M."/>
            <person name="Tomita M."/>
            <person name="Arakawa K."/>
        </authorList>
    </citation>
    <scope>NUCLEOTIDE SEQUENCE [LARGE SCALE GENOMIC DNA]</scope>
</reference>
<dbReference type="Proteomes" id="UP000499080">
    <property type="component" value="Unassembled WGS sequence"/>
</dbReference>
<proteinExistence type="predicted"/>
<dbReference type="InterPro" id="IPR009057">
    <property type="entry name" value="Homeodomain-like_sf"/>
</dbReference>
<comment type="subcellular location">
    <subcellularLocation>
        <location evidence="1">Nucleus</location>
    </subcellularLocation>
</comment>
<feature type="region of interest" description="Disordered" evidence="2">
    <location>
        <begin position="53"/>
        <end position="73"/>
    </location>
</feature>
<keyword evidence="4" id="KW-1185">Reference proteome</keyword>
<evidence type="ECO:0000256" key="2">
    <source>
        <dbReference type="SAM" id="MobiDB-lite"/>
    </source>
</evidence>
<comment type="caution">
    <text evidence="3">The sequence shown here is derived from an EMBL/GenBank/DDBJ whole genome shotgun (WGS) entry which is preliminary data.</text>
</comment>
<dbReference type="GO" id="GO:0005634">
    <property type="term" value="C:nucleus"/>
    <property type="evidence" value="ECO:0007669"/>
    <property type="project" value="UniProtKB-SubCell"/>
</dbReference>
<dbReference type="Gene3D" id="1.10.10.60">
    <property type="entry name" value="Homeodomain-like"/>
    <property type="match status" value="1"/>
</dbReference>
<dbReference type="SUPFAM" id="SSF46689">
    <property type="entry name" value="Homeodomain-like"/>
    <property type="match status" value="1"/>
</dbReference>
<sequence length="116" mass="13541">MPKRQYLSVKDKFEILQNYDKLLECSQREAAIKLGISHTALFNILKQRQTISDEEKKNGNLSRKSKREGKSEEIETTLLVSFKNAGKRKIPISRVQSYFRKLRTLVICLEILTLKQ</sequence>
<evidence type="ECO:0000256" key="1">
    <source>
        <dbReference type="ARBA" id="ARBA00004123"/>
    </source>
</evidence>